<dbReference type="Proteomes" id="UP001457282">
    <property type="component" value="Unassembled WGS sequence"/>
</dbReference>
<sequence>MPATEFQGSSAGFNQFGRSVFSLKRHQLVNPVMEGQALDLETFQTHVADCFQHLSRLPRKTCSLLHWLRDLLDGFLRIHEEFKLVILASPKSHGSRPTVDRLLSDYFERSVKALDVCNAIRDGIEQMRQWQKLLEIVLCALDRDRTLGEGQFRRAKKALIDLAIAMLDDKESNSNTTLAPPQTAPLAGATLPRRTTAPWATSDLCRGASRAPGRRRSSYRRLGTTCPRRGRTTSRATNGLAPAVFTMNSVLLFVMWGPGGGDSVPGTAACRSISRFRGTFGWAAAPLLSMQERIMEESKRRDRRNACALLKEILQIEKCSRGHQRVGGFGSFPLSEDKEGR</sequence>
<evidence type="ECO:0000313" key="8">
    <source>
        <dbReference type="Proteomes" id="UP001457282"/>
    </source>
</evidence>
<comment type="subcellular location">
    <subcellularLocation>
        <location evidence="1">Membrane</location>
        <topology evidence="1">Single-pass membrane protein</topology>
    </subcellularLocation>
</comment>
<dbReference type="PANTHER" id="PTHR31509">
    <property type="entry name" value="BPS1-LIKE PROTEIN"/>
    <property type="match status" value="1"/>
</dbReference>
<evidence type="ECO:0000256" key="6">
    <source>
        <dbReference type="SAM" id="MobiDB-lite"/>
    </source>
</evidence>
<gene>
    <name evidence="7" type="ORF">M0R45_009484</name>
</gene>
<accession>A0AAW1Y4L3</accession>
<reference evidence="7 8" key="1">
    <citation type="journal article" date="2023" name="G3 (Bethesda)">
        <title>A chromosome-length genome assembly and annotation of blackberry (Rubus argutus, cv. 'Hillquist').</title>
        <authorList>
            <person name="Bruna T."/>
            <person name="Aryal R."/>
            <person name="Dudchenko O."/>
            <person name="Sargent D.J."/>
            <person name="Mead D."/>
            <person name="Buti M."/>
            <person name="Cavallini A."/>
            <person name="Hytonen T."/>
            <person name="Andres J."/>
            <person name="Pham M."/>
            <person name="Weisz D."/>
            <person name="Mascagni F."/>
            <person name="Usai G."/>
            <person name="Natali L."/>
            <person name="Bassil N."/>
            <person name="Fernandez G.E."/>
            <person name="Lomsadze A."/>
            <person name="Armour M."/>
            <person name="Olukolu B."/>
            <person name="Poorten T."/>
            <person name="Britton C."/>
            <person name="Davik J."/>
            <person name="Ashrafi H."/>
            <person name="Aiden E.L."/>
            <person name="Borodovsky M."/>
            <person name="Worthington M."/>
        </authorList>
    </citation>
    <scope>NUCLEOTIDE SEQUENCE [LARGE SCALE GENOMIC DNA]</scope>
    <source>
        <strain evidence="7">PI 553951</strain>
    </source>
</reference>
<keyword evidence="2" id="KW-0812">Transmembrane</keyword>
<evidence type="ECO:0000256" key="1">
    <source>
        <dbReference type="ARBA" id="ARBA00004167"/>
    </source>
</evidence>
<keyword evidence="3" id="KW-1133">Transmembrane helix</keyword>
<feature type="region of interest" description="Disordered" evidence="6">
    <location>
        <begin position="172"/>
        <end position="191"/>
    </location>
</feature>
<keyword evidence="8" id="KW-1185">Reference proteome</keyword>
<keyword evidence="4" id="KW-0472">Membrane</keyword>
<evidence type="ECO:0000256" key="3">
    <source>
        <dbReference type="ARBA" id="ARBA00022989"/>
    </source>
</evidence>
<dbReference type="InterPro" id="IPR008511">
    <property type="entry name" value="ROH1-like"/>
</dbReference>
<protein>
    <submittedName>
        <fullName evidence="7">Uncharacterized protein</fullName>
    </submittedName>
</protein>
<comment type="caution">
    <text evidence="7">The sequence shown here is derived from an EMBL/GenBank/DDBJ whole genome shotgun (WGS) entry which is preliminary data.</text>
</comment>
<dbReference type="Pfam" id="PF05633">
    <property type="entry name" value="ROH1-like"/>
    <property type="match status" value="1"/>
</dbReference>
<evidence type="ECO:0000256" key="4">
    <source>
        <dbReference type="ARBA" id="ARBA00023136"/>
    </source>
</evidence>
<comment type="similarity">
    <text evidence="5">Belongs to the ROH1 family.</text>
</comment>
<feature type="region of interest" description="Disordered" evidence="6">
    <location>
        <begin position="202"/>
        <end position="235"/>
    </location>
</feature>
<dbReference type="GO" id="GO:0016020">
    <property type="term" value="C:membrane"/>
    <property type="evidence" value="ECO:0007669"/>
    <property type="project" value="UniProtKB-SubCell"/>
</dbReference>
<evidence type="ECO:0000256" key="2">
    <source>
        <dbReference type="ARBA" id="ARBA00022692"/>
    </source>
</evidence>
<organism evidence="7 8">
    <name type="scientific">Rubus argutus</name>
    <name type="common">Southern blackberry</name>
    <dbReference type="NCBI Taxonomy" id="59490"/>
    <lineage>
        <taxon>Eukaryota</taxon>
        <taxon>Viridiplantae</taxon>
        <taxon>Streptophyta</taxon>
        <taxon>Embryophyta</taxon>
        <taxon>Tracheophyta</taxon>
        <taxon>Spermatophyta</taxon>
        <taxon>Magnoliopsida</taxon>
        <taxon>eudicotyledons</taxon>
        <taxon>Gunneridae</taxon>
        <taxon>Pentapetalae</taxon>
        <taxon>rosids</taxon>
        <taxon>fabids</taxon>
        <taxon>Rosales</taxon>
        <taxon>Rosaceae</taxon>
        <taxon>Rosoideae</taxon>
        <taxon>Rosoideae incertae sedis</taxon>
        <taxon>Rubus</taxon>
    </lineage>
</organism>
<evidence type="ECO:0000256" key="5">
    <source>
        <dbReference type="ARBA" id="ARBA00035114"/>
    </source>
</evidence>
<dbReference type="EMBL" id="JBEDUW010000002">
    <property type="protein sequence ID" value="KAK9943894.1"/>
    <property type="molecule type" value="Genomic_DNA"/>
</dbReference>
<evidence type="ECO:0000313" key="7">
    <source>
        <dbReference type="EMBL" id="KAK9943894.1"/>
    </source>
</evidence>
<proteinExistence type="inferred from homology"/>
<name>A0AAW1Y4L3_RUBAR</name>
<dbReference type="AlphaFoldDB" id="A0AAW1Y4L3"/>